<evidence type="ECO:0000313" key="2">
    <source>
        <dbReference type="Proteomes" id="UP000029120"/>
    </source>
</evidence>
<dbReference type="Proteomes" id="UP000029120">
    <property type="component" value="Chromosome 6"/>
</dbReference>
<organism evidence="1 2">
    <name type="scientific">Arabis alpina</name>
    <name type="common">Alpine rock-cress</name>
    <dbReference type="NCBI Taxonomy" id="50452"/>
    <lineage>
        <taxon>Eukaryota</taxon>
        <taxon>Viridiplantae</taxon>
        <taxon>Streptophyta</taxon>
        <taxon>Embryophyta</taxon>
        <taxon>Tracheophyta</taxon>
        <taxon>Spermatophyta</taxon>
        <taxon>Magnoliopsida</taxon>
        <taxon>eudicotyledons</taxon>
        <taxon>Gunneridae</taxon>
        <taxon>Pentapetalae</taxon>
        <taxon>rosids</taxon>
        <taxon>malvids</taxon>
        <taxon>Brassicales</taxon>
        <taxon>Brassicaceae</taxon>
        <taxon>Arabideae</taxon>
        <taxon>Arabis</taxon>
    </lineage>
</organism>
<dbReference type="EMBL" id="CM002874">
    <property type="protein sequence ID" value="KFK31748.1"/>
    <property type="molecule type" value="Genomic_DNA"/>
</dbReference>
<accession>A0A087GPE6</accession>
<keyword evidence="2" id="KW-1185">Reference proteome</keyword>
<dbReference type="Gramene" id="KFK31748">
    <property type="protein sequence ID" value="KFK31748"/>
    <property type="gene ID" value="AALP_AA6G154100"/>
</dbReference>
<evidence type="ECO:0000313" key="1">
    <source>
        <dbReference type="EMBL" id="KFK31748.1"/>
    </source>
</evidence>
<reference evidence="2" key="1">
    <citation type="journal article" date="2015" name="Nat. Plants">
        <title>Genome expansion of Arabis alpina linked with retrotransposition and reduced symmetric DNA methylation.</title>
        <authorList>
            <person name="Willing E.M."/>
            <person name="Rawat V."/>
            <person name="Mandakova T."/>
            <person name="Maumus F."/>
            <person name="James G.V."/>
            <person name="Nordstroem K.J."/>
            <person name="Becker C."/>
            <person name="Warthmann N."/>
            <person name="Chica C."/>
            <person name="Szarzynska B."/>
            <person name="Zytnicki M."/>
            <person name="Albani M.C."/>
            <person name="Kiefer C."/>
            <person name="Bergonzi S."/>
            <person name="Castaings L."/>
            <person name="Mateos J.L."/>
            <person name="Berns M.C."/>
            <person name="Bujdoso N."/>
            <person name="Piofczyk T."/>
            <person name="de Lorenzo L."/>
            <person name="Barrero-Sicilia C."/>
            <person name="Mateos I."/>
            <person name="Piednoel M."/>
            <person name="Hagmann J."/>
            <person name="Chen-Min-Tao R."/>
            <person name="Iglesias-Fernandez R."/>
            <person name="Schuster S.C."/>
            <person name="Alonso-Blanco C."/>
            <person name="Roudier F."/>
            <person name="Carbonero P."/>
            <person name="Paz-Ares J."/>
            <person name="Davis S.J."/>
            <person name="Pecinka A."/>
            <person name="Quesneville H."/>
            <person name="Colot V."/>
            <person name="Lysak M.A."/>
            <person name="Weigel D."/>
            <person name="Coupland G."/>
            <person name="Schneeberger K."/>
        </authorList>
    </citation>
    <scope>NUCLEOTIDE SEQUENCE [LARGE SCALE GENOMIC DNA]</scope>
    <source>
        <strain evidence="2">cv. Pajares</strain>
    </source>
</reference>
<dbReference type="AlphaFoldDB" id="A0A087GPE6"/>
<protein>
    <submittedName>
        <fullName evidence="1">Uncharacterized protein</fullName>
    </submittedName>
</protein>
<proteinExistence type="predicted"/>
<gene>
    <name evidence="1" type="ordered locus">AALP_Aa6g154100</name>
</gene>
<sequence length="117" mass="12970">MLPILRSVISRVGRSVVSRRSFNTAALTNSNALMVKFGGAWSYVVPLVGVGLGYGSGVIIVGDNVAECEEARQKTLKLRKARRGESVEIVDLREKMWTGVSNRRASWERMWSGTRKT</sequence>
<name>A0A087GPE6_ARAAL</name>